<reference evidence="2 3" key="1">
    <citation type="submission" date="2019-03" db="EMBL/GenBank/DDBJ databases">
        <title>Nitrincola sp. nov. isolated from an Indian soda lake.</title>
        <authorList>
            <person name="Joshi A."/>
            <person name="Thite S.V."/>
            <person name="Joseph N."/>
            <person name="Dhotre D."/>
            <person name="Moorthy M."/>
            <person name="Shouche Y.S."/>
        </authorList>
    </citation>
    <scope>NUCLEOTIDE SEQUENCE [LARGE SCALE GENOMIC DNA]</scope>
    <source>
        <strain evidence="2 3">MEB193</strain>
    </source>
</reference>
<dbReference type="AlphaFoldDB" id="A0A5A9W4W9"/>
<organism evidence="2 3">
    <name type="scientific">Nitrincola tapanii</name>
    <dbReference type="NCBI Taxonomy" id="1708751"/>
    <lineage>
        <taxon>Bacteria</taxon>
        <taxon>Pseudomonadati</taxon>
        <taxon>Pseudomonadota</taxon>
        <taxon>Gammaproteobacteria</taxon>
        <taxon>Oceanospirillales</taxon>
        <taxon>Oceanospirillaceae</taxon>
        <taxon>Nitrincola</taxon>
    </lineage>
</organism>
<dbReference type="InterPro" id="IPR010653">
    <property type="entry name" value="NlpB/DapX"/>
</dbReference>
<name>A0A5A9W4W9_9GAMM</name>
<gene>
    <name evidence="2" type="primary">bamC</name>
    <name evidence="2" type="ORF">E1H14_06835</name>
</gene>
<feature type="region of interest" description="Disordered" evidence="1">
    <location>
        <begin position="245"/>
        <end position="268"/>
    </location>
</feature>
<dbReference type="Pfam" id="PF06804">
    <property type="entry name" value="Lipoprotein_18"/>
    <property type="match status" value="1"/>
</dbReference>
<accession>A0A5A9W4W9</accession>
<dbReference type="RefSeq" id="WP_149390709.1">
    <property type="nucleotide sequence ID" value="NZ_SMRS01000004.1"/>
</dbReference>
<dbReference type="EMBL" id="SMRS01000004">
    <property type="protein sequence ID" value="KAA0875129.1"/>
    <property type="molecule type" value="Genomic_DNA"/>
</dbReference>
<dbReference type="OrthoDB" id="6199301at2"/>
<dbReference type="InterPro" id="IPR042268">
    <property type="entry name" value="BamC_C"/>
</dbReference>
<dbReference type="Gene3D" id="3.30.310.170">
    <property type="entry name" value="Outer membrane protein assembly factor BamC"/>
    <property type="match status" value="1"/>
</dbReference>
<dbReference type="PROSITE" id="PS51257">
    <property type="entry name" value="PROKAR_LIPOPROTEIN"/>
    <property type="match status" value="1"/>
</dbReference>
<keyword evidence="3" id="KW-1185">Reference proteome</keyword>
<sequence length="466" mass="52064">MIKYGISACIVTGLALGLIGCNPIKKNPVYGEHGLIRDRSQDYELAEGASRLQVPEHLRAREMREQLVVPDVGVTATRSGERFRVPRPEFFYADPGSETVSLSRLEGQRIIVVDEPIADVWLKMLDFWEYNGVRIARTDPRLGTMESEWIRTDGRDYSFIDRWIKRLTLQGIEGPADNKIRVSVRPDPADYSRTAISLKHAQFPAGQGPEAIDWDGSIADVGFKTDMMFEMLRYLSRATAPSSAQSLLAMEQQRRSQPQLGRDSRGNPALRISADADTAWHLIDAALTSANLDVGTRDQASGTFYMTYTTTTPFDDTKKMGFFEWLHSDRGEIKLDTRIISSALGFDGKETSEVISYTSKGARTTAELLEDDDMAVDLNDPNNLANQEGYKIWFAGRVIYVFGSGRRGIFNTASGEFEHVGRYQVQLSRTRSGVVVTVLTDEGVAAPAIVAEEILWDIREYLPAQI</sequence>
<evidence type="ECO:0000256" key="1">
    <source>
        <dbReference type="SAM" id="MobiDB-lite"/>
    </source>
</evidence>
<proteinExistence type="predicted"/>
<protein>
    <submittedName>
        <fullName evidence="2">Outer membrane protein assembly factor BamC</fullName>
    </submittedName>
</protein>
<dbReference type="Proteomes" id="UP000325302">
    <property type="component" value="Unassembled WGS sequence"/>
</dbReference>
<evidence type="ECO:0000313" key="2">
    <source>
        <dbReference type="EMBL" id="KAA0875129.1"/>
    </source>
</evidence>
<evidence type="ECO:0000313" key="3">
    <source>
        <dbReference type="Proteomes" id="UP000325302"/>
    </source>
</evidence>
<comment type="caution">
    <text evidence="2">The sequence shown here is derived from an EMBL/GenBank/DDBJ whole genome shotgun (WGS) entry which is preliminary data.</text>
</comment>